<dbReference type="InterPro" id="IPR036875">
    <property type="entry name" value="Znf_CCHC_sf"/>
</dbReference>
<dbReference type="InterPro" id="IPR036020">
    <property type="entry name" value="WW_dom_sf"/>
</dbReference>
<keyword evidence="1" id="KW-0863">Zinc-finger</keyword>
<keyword evidence="6" id="KW-1185">Reference proteome</keyword>
<dbReference type="PROSITE" id="PS01159">
    <property type="entry name" value="WW_DOMAIN_1"/>
    <property type="match status" value="1"/>
</dbReference>
<dbReference type="SUPFAM" id="SSF51045">
    <property type="entry name" value="WW domain"/>
    <property type="match status" value="1"/>
</dbReference>
<comment type="caution">
    <text evidence="5">The sequence shown here is derived from an EMBL/GenBank/DDBJ whole genome shotgun (WGS) entry which is preliminary data.</text>
</comment>
<gene>
    <name evidence="5" type="ORF">WJX84_009380</name>
</gene>
<keyword evidence="1" id="KW-0479">Metal-binding</keyword>
<accession>A0AAW1SJA9</accession>
<dbReference type="Pfam" id="PF00397">
    <property type="entry name" value="WW"/>
    <property type="match status" value="1"/>
</dbReference>
<evidence type="ECO:0008006" key="7">
    <source>
        <dbReference type="Google" id="ProtNLM"/>
    </source>
</evidence>
<organism evidence="5 6">
    <name type="scientific">Apatococcus fuscideae</name>
    <dbReference type="NCBI Taxonomy" id="2026836"/>
    <lineage>
        <taxon>Eukaryota</taxon>
        <taxon>Viridiplantae</taxon>
        <taxon>Chlorophyta</taxon>
        <taxon>core chlorophytes</taxon>
        <taxon>Trebouxiophyceae</taxon>
        <taxon>Chlorellales</taxon>
        <taxon>Chlorellaceae</taxon>
        <taxon>Apatococcus</taxon>
    </lineage>
</organism>
<evidence type="ECO:0000256" key="2">
    <source>
        <dbReference type="SAM" id="MobiDB-lite"/>
    </source>
</evidence>
<dbReference type="SMART" id="SM00456">
    <property type="entry name" value="WW"/>
    <property type="match status" value="1"/>
</dbReference>
<dbReference type="PROSITE" id="PS50158">
    <property type="entry name" value="ZF_CCHC"/>
    <property type="match status" value="1"/>
</dbReference>
<evidence type="ECO:0000313" key="5">
    <source>
        <dbReference type="EMBL" id="KAK9846095.1"/>
    </source>
</evidence>
<dbReference type="InterPro" id="IPR001878">
    <property type="entry name" value="Znf_CCHC"/>
</dbReference>
<protein>
    <recommendedName>
        <fullName evidence="7">WW domain-containing protein</fullName>
    </recommendedName>
</protein>
<dbReference type="InterPro" id="IPR001202">
    <property type="entry name" value="WW_dom"/>
</dbReference>
<evidence type="ECO:0000256" key="1">
    <source>
        <dbReference type="PROSITE-ProRule" id="PRU00047"/>
    </source>
</evidence>
<dbReference type="Pfam" id="PF00098">
    <property type="entry name" value="zf-CCHC"/>
    <property type="match status" value="1"/>
</dbReference>
<dbReference type="SUPFAM" id="SSF57756">
    <property type="entry name" value="Retrovirus zinc finger-like domains"/>
    <property type="match status" value="1"/>
</dbReference>
<proteinExistence type="predicted"/>
<evidence type="ECO:0000259" key="3">
    <source>
        <dbReference type="PROSITE" id="PS50020"/>
    </source>
</evidence>
<feature type="region of interest" description="Disordered" evidence="2">
    <location>
        <begin position="103"/>
        <end position="127"/>
    </location>
</feature>
<dbReference type="GO" id="GO:0003676">
    <property type="term" value="F:nucleic acid binding"/>
    <property type="evidence" value="ECO:0007669"/>
    <property type="project" value="InterPro"/>
</dbReference>
<sequence length="178" mass="19948">MELHHRLRRDPNWHPSACNICGQLGHQAANCTTGTINWKSIYGDDAFRLKVPLYESDYVRIKKEKEIDFKALEARAREYAKMKAGSLGIDYDDMTKKAQEMMAAAPVQPVPKREREESAAEEPAAKVPATDAAVAAVKVDEALPAGWAEAKDPQGRTYFWHTTTKKTTWTRPDSTTPS</sequence>
<dbReference type="EMBL" id="JALJOV010001567">
    <property type="protein sequence ID" value="KAK9846095.1"/>
    <property type="molecule type" value="Genomic_DNA"/>
</dbReference>
<dbReference type="Gene3D" id="2.20.70.10">
    <property type="match status" value="1"/>
</dbReference>
<evidence type="ECO:0000313" key="6">
    <source>
        <dbReference type="Proteomes" id="UP001485043"/>
    </source>
</evidence>
<dbReference type="PROSITE" id="PS50020">
    <property type="entry name" value="WW_DOMAIN_2"/>
    <property type="match status" value="1"/>
</dbReference>
<feature type="domain" description="WW" evidence="3">
    <location>
        <begin position="141"/>
        <end position="174"/>
    </location>
</feature>
<feature type="domain" description="CCHC-type" evidence="4">
    <location>
        <begin position="18"/>
        <end position="31"/>
    </location>
</feature>
<keyword evidence="1" id="KW-0862">Zinc</keyword>
<dbReference type="Proteomes" id="UP001485043">
    <property type="component" value="Unassembled WGS sequence"/>
</dbReference>
<evidence type="ECO:0000259" key="4">
    <source>
        <dbReference type="PROSITE" id="PS50158"/>
    </source>
</evidence>
<dbReference type="GO" id="GO:0008270">
    <property type="term" value="F:zinc ion binding"/>
    <property type="evidence" value="ECO:0007669"/>
    <property type="project" value="UniProtKB-KW"/>
</dbReference>
<dbReference type="AlphaFoldDB" id="A0AAW1SJA9"/>
<reference evidence="5 6" key="1">
    <citation type="journal article" date="2024" name="Nat. Commun.">
        <title>Phylogenomics reveals the evolutionary origins of lichenization in chlorophyte algae.</title>
        <authorList>
            <person name="Puginier C."/>
            <person name="Libourel C."/>
            <person name="Otte J."/>
            <person name="Skaloud P."/>
            <person name="Haon M."/>
            <person name="Grisel S."/>
            <person name="Petersen M."/>
            <person name="Berrin J.G."/>
            <person name="Delaux P.M."/>
            <person name="Dal Grande F."/>
            <person name="Keller J."/>
        </authorList>
    </citation>
    <scope>NUCLEOTIDE SEQUENCE [LARGE SCALE GENOMIC DNA]</scope>
    <source>
        <strain evidence="5 6">SAG 2523</strain>
    </source>
</reference>
<name>A0AAW1SJA9_9CHLO</name>